<dbReference type="InterPro" id="IPR005835">
    <property type="entry name" value="NTP_transferase_dom"/>
</dbReference>
<dbReference type="InterPro" id="IPR029044">
    <property type="entry name" value="Nucleotide-diphossugar_trans"/>
</dbReference>
<dbReference type="AlphaFoldDB" id="A0AA42J267"/>
<feature type="domain" description="Nucleotidyl transferase" evidence="1">
    <location>
        <begin position="7"/>
        <end position="226"/>
    </location>
</feature>
<protein>
    <submittedName>
        <fullName evidence="2">Sugar phosphate nucleotidyltransferase</fullName>
    </submittedName>
</protein>
<comment type="caution">
    <text evidence="2">The sequence shown here is derived from an EMBL/GenBank/DDBJ whole genome shotgun (WGS) entry which is preliminary data.</text>
</comment>
<keyword evidence="3" id="KW-1185">Reference proteome</keyword>
<evidence type="ECO:0000313" key="3">
    <source>
        <dbReference type="Proteomes" id="UP001169242"/>
    </source>
</evidence>
<dbReference type="Gene3D" id="3.90.550.10">
    <property type="entry name" value="Spore Coat Polysaccharide Biosynthesis Protein SpsA, Chain A"/>
    <property type="match status" value="1"/>
</dbReference>
<sequence length="304" mass="34124">MSEPILVIMAAGMGSRYGGLKQIDPVGSHGELIIDFSIYDAIQAGFKKVVFIIKRANEADFKQAIGDRIAKMIEVEYVYQELDKLPEGYEVPGERIKPWGTGHAILCCKEVVDQPFAVINADDYYGQEAFKAIYDFLKVAQDDDKYRYAMVGYTLKNTLTDNGHVARGICELTQEAKLASICERTHIAHHEGEVQFLEGETWTPVSEESIVSMNLWGFTPSIFEALEAQFVPFLDQAIQENPLKAEFFLPSVVDTLIQADKASVDVLHSKDKWYGVTYKEDKPAVVQAIQGLQNAGVYPENIWR</sequence>
<dbReference type="RefSeq" id="WP_271013034.1">
    <property type="nucleotide sequence ID" value="NZ_JAQIFT010000061.1"/>
</dbReference>
<proteinExistence type="predicted"/>
<organism evidence="2 3">
    <name type="scientific">Holtiella tumoricola</name>
    <dbReference type="NCBI Taxonomy" id="3018743"/>
    <lineage>
        <taxon>Bacteria</taxon>
        <taxon>Bacillati</taxon>
        <taxon>Bacillota</taxon>
        <taxon>Clostridia</taxon>
        <taxon>Lachnospirales</taxon>
        <taxon>Cellulosilyticaceae</taxon>
        <taxon>Holtiella</taxon>
    </lineage>
</organism>
<name>A0AA42J267_9FIRM</name>
<dbReference type="Pfam" id="PF00483">
    <property type="entry name" value="NTP_transferase"/>
    <property type="match status" value="1"/>
</dbReference>
<dbReference type="Proteomes" id="UP001169242">
    <property type="component" value="Unassembled WGS sequence"/>
</dbReference>
<reference evidence="2" key="1">
    <citation type="journal article" date="2023" name="Int. J. Syst. Evol. Microbiol.">
        <title>&lt;i&gt;Holtiella tumoricola&lt;/i&gt; gen. nov. sp. nov., isolated from a human clinical sample.</title>
        <authorList>
            <person name="Allen-Vercoe E."/>
            <person name="Daigneault M.C."/>
            <person name="Vancuren S.J."/>
            <person name="Cochrane K."/>
            <person name="O'Neal L.L."/>
            <person name="Sankaranarayanan K."/>
            <person name="Lawson P.A."/>
        </authorList>
    </citation>
    <scope>NUCLEOTIDE SEQUENCE</scope>
    <source>
        <strain evidence="2">CC70A</strain>
    </source>
</reference>
<evidence type="ECO:0000313" key="2">
    <source>
        <dbReference type="EMBL" id="MDA3733145.1"/>
    </source>
</evidence>
<accession>A0AA42J267</accession>
<gene>
    <name evidence="2" type="ORF">PBV87_16840</name>
</gene>
<evidence type="ECO:0000259" key="1">
    <source>
        <dbReference type="Pfam" id="PF00483"/>
    </source>
</evidence>
<dbReference type="SUPFAM" id="SSF53448">
    <property type="entry name" value="Nucleotide-diphospho-sugar transferases"/>
    <property type="match status" value="1"/>
</dbReference>
<dbReference type="EMBL" id="JAQIFT010000061">
    <property type="protein sequence ID" value="MDA3733145.1"/>
    <property type="molecule type" value="Genomic_DNA"/>
</dbReference>